<reference evidence="9 10" key="1">
    <citation type="submission" date="2024-04" db="EMBL/GenBank/DDBJ databases">
        <title>The reference genome of an endangered Asteraceae, Deinandra increscens subsp. villosa, native to the Central Coast of California.</title>
        <authorList>
            <person name="Guilliams M."/>
            <person name="Hasenstab-Lehman K."/>
            <person name="Meyer R."/>
            <person name="Mcevoy S."/>
        </authorList>
    </citation>
    <scope>NUCLEOTIDE SEQUENCE [LARGE SCALE GENOMIC DNA]</scope>
    <source>
        <tissue evidence="9">Leaf</tissue>
    </source>
</reference>
<dbReference type="GO" id="GO:0008270">
    <property type="term" value="F:zinc ion binding"/>
    <property type="evidence" value="ECO:0007669"/>
    <property type="project" value="UniProtKB-KW"/>
</dbReference>
<feature type="region of interest" description="Disordered" evidence="6">
    <location>
        <begin position="423"/>
        <end position="454"/>
    </location>
</feature>
<accession>A0AAP0C8U2</accession>
<sequence length="582" mass="64198">MSKRPIGEVLHGLEVSGSCFEDLDVGYSGPLFVMVCRRWDCNSVTGRYMSTDYIFSDNDGHCIHATARSNIAHYFVDKLVEGGVYVLKNFSVQTNRSEYRILKDSRFMIELQGSTVVRKVPGVHEGFVRYPFSLVELEDLQVTGNKYFVDVIGYVLSVGSIIKQASGRETLEFQLHNERGRFVPVTLWGKLGDALLQQKQKNTDPYAVILTSMSVKYYLGGLTMSSSSSTLILDSNGIPLVGKMNASLRHADLRQAPQAVGEQSHKAGTLFELLQMARQNKNQAAFFRGGLTVTNVRVKNSWFNFTCNGGRCRKGVVRKNGSFWCEACDMPVMFPRARYRLQLDVKDATAHVVIVLFDECGEHLLKRTAKSLLDDQDAVEDDSVLPNVLKELVGQTFVVELKARTYYQYGEYESFNCSQVLVGDASEPPESSEREQNPEVIAKESSSSAGLKHDEFHVVTPVKKSEGKGKAIDPVPGTPALGDTVVRGGLAEDATTDPALTVPVKNSTDGGVSAGLGSNKRLRKAVPADIHSEDTTTNACSLDYHVDSSGESVEDELIDDHLTSFPKGRPRRVHIMDSEDEA</sequence>
<evidence type="ECO:0000259" key="8">
    <source>
        <dbReference type="Pfam" id="PF08646"/>
    </source>
</evidence>
<evidence type="ECO:0000313" key="9">
    <source>
        <dbReference type="EMBL" id="KAK9050853.1"/>
    </source>
</evidence>
<evidence type="ECO:0000256" key="2">
    <source>
        <dbReference type="ARBA" id="ARBA00022723"/>
    </source>
</evidence>
<evidence type="ECO:0000256" key="3">
    <source>
        <dbReference type="ARBA" id="ARBA00022771"/>
    </source>
</evidence>
<feature type="domain" description="Replication factor A C-terminal" evidence="8">
    <location>
        <begin position="292"/>
        <end position="406"/>
    </location>
</feature>
<protein>
    <recommendedName>
        <fullName evidence="11">Replication factor A C-terminal domain-containing protein</fullName>
    </recommendedName>
</protein>
<keyword evidence="2" id="KW-0479">Metal-binding</keyword>
<dbReference type="InterPro" id="IPR012340">
    <property type="entry name" value="NA-bd_OB-fold"/>
</dbReference>
<dbReference type="CDD" id="cd04476">
    <property type="entry name" value="RPA1_DBD_C"/>
    <property type="match status" value="1"/>
</dbReference>
<evidence type="ECO:0000256" key="4">
    <source>
        <dbReference type="ARBA" id="ARBA00022833"/>
    </source>
</evidence>
<evidence type="ECO:0000256" key="5">
    <source>
        <dbReference type="ARBA" id="ARBA00023125"/>
    </source>
</evidence>
<dbReference type="Pfam" id="PF02721">
    <property type="entry name" value="DUF223"/>
    <property type="match status" value="1"/>
</dbReference>
<gene>
    <name evidence="9" type="ORF">SSX86_030176</name>
</gene>
<dbReference type="GO" id="GO:0003677">
    <property type="term" value="F:DNA binding"/>
    <property type="evidence" value="ECO:0007669"/>
    <property type="project" value="UniProtKB-KW"/>
</dbReference>
<evidence type="ECO:0000259" key="7">
    <source>
        <dbReference type="Pfam" id="PF02721"/>
    </source>
</evidence>
<dbReference type="InterPro" id="IPR047192">
    <property type="entry name" value="Euk_RPA1_DBD_C"/>
</dbReference>
<dbReference type="PANTHER" id="PTHR47165:SF4">
    <property type="entry name" value="OS03G0429900 PROTEIN"/>
    <property type="match status" value="1"/>
</dbReference>
<evidence type="ECO:0000256" key="6">
    <source>
        <dbReference type="SAM" id="MobiDB-lite"/>
    </source>
</evidence>
<evidence type="ECO:0008006" key="11">
    <source>
        <dbReference type="Google" id="ProtNLM"/>
    </source>
</evidence>
<dbReference type="Proteomes" id="UP001408789">
    <property type="component" value="Unassembled WGS sequence"/>
</dbReference>
<dbReference type="CDD" id="cd04480">
    <property type="entry name" value="RPA1_DBD_A_like"/>
    <property type="match status" value="1"/>
</dbReference>
<proteinExistence type="inferred from homology"/>
<dbReference type="AlphaFoldDB" id="A0AAP0C8U2"/>
<feature type="domain" description="Replication protein A 70 kDa DNA-binding subunit B/D first OB fold" evidence="7">
    <location>
        <begin position="32"/>
        <end position="119"/>
    </location>
</feature>
<dbReference type="PANTHER" id="PTHR47165">
    <property type="entry name" value="OS03G0429900 PROTEIN"/>
    <property type="match status" value="1"/>
</dbReference>
<keyword evidence="10" id="KW-1185">Reference proteome</keyword>
<keyword evidence="4" id="KW-0862">Zinc</keyword>
<feature type="region of interest" description="Disordered" evidence="6">
    <location>
        <begin position="562"/>
        <end position="582"/>
    </location>
</feature>
<comment type="caution">
    <text evidence="9">The sequence shown here is derived from an EMBL/GenBank/DDBJ whole genome shotgun (WGS) entry which is preliminary data.</text>
</comment>
<evidence type="ECO:0000313" key="10">
    <source>
        <dbReference type="Proteomes" id="UP001408789"/>
    </source>
</evidence>
<dbReference type="InterPro" id="IPR013955">
    <property type="entry name" value="Rep_factor-A_C"/>
</dbReference>
<dbReference type="Gene3D" id="2.40.50.140">
    <property type="entry name" value="Nucleic acid-binding proteins"/>
    <property type="match status" value="3"/>
</dbReference>
<keyword evidence="5" id="KW-0238">DNA-binding</keyword>
<organism evidence="9 10">
    <name type="scientific">Deinandra increscens subsp. villosa</name>
    <dbReference type="NCBI Taxonomy" id="3103831"/>
    <lineage>
        <taxon>Eukaryota</taxon>
        <taxon>Viridiplantae</taxon>
        <taxon>Streptophyta</taxon>
        <taxon>Embryophyta</taxon>
        <taxon>Tracheophyta</taxon>
        <taxon>Spermatophyta</taxon>
        <taxon>Magnoliopsida</taxon>
        <taxon>eudicotyledons</taxon>
        <taxon>Gunneridae</taxon>
        <taxon>Pentapetalae</taxon>
        <taxon>asterids</taxon>
        <taxon>campanulids</taxon>
        <taxon>Asterales</taxon>
        <taxon>Asteraceae</taxon>
        <taxon>Asteroideae</taxon>
        <taxon>Heliantheae alliance</taxon>
        <taxon>Madieae</taxon>
        <taxon>Madiinae</taxon>
        <taxon>Deinandra</taxon>
    </lineage>
</organism>
<dbReference type="SUPFAM" id="SSF50249">
    <property type="entry name" value="Nucleic acid-binding proteins"/>
    <property type="match status" value="3"/>
</dbReference>
<name>A0AAP0C8U2_9ASTR</name>
<comment type="similarity">
    <text evidence="1">Belongs to the replication factor A protein 1 family.</text>
</comment>
<evidence type="ECO:0000256" key="1">
    <source>
        <dbReference type="ARBA" id="ARBA00005690"/>
    </source>
</evidence>
<dbReference type="Pfam" id="PF08646">
    <property type="entry name" value="Rep_fac-A_C"/>
    <property type="match status" value="1"/>
</dbReference>
<dbReference type="EMBL" id="JBCNJP010000055">
    <property type="protein sequence ID" value="KAK9050853.1"/>
    <property type="molecule type" value="Genomic_DNA"/>
</dbReference>
<keyword evidence="3" id="KW-0863">Zinc-finger</keyword>
<dbReference type="InterPro" id="IPR003871">
    <property type="entry name" value="RFA1B/D_OB_1st"/>
</dbReference>